<organism evidence="4 5">
    <name type="scientific">Eptatretus burgeri</name>
    <name type="common">Inshore hagfish</name>
    <dbReference type="NCBI Taxonomy" id="7764"/>
    <lineage>
        <taxon>Eukaryota</taxon>
        <taxon>Metazoa</taxon>
        <taxon>Chordata</taxon>
        <taxon>Craniata</taxon>
        <taxon>Vertebrata</taxon>
        <taxon>Cyclostomata</taxon>
        <taxon>Myxini</taxon>
        <taxon>Myxiniformes</taxon>
        <taxon>Myxinidae</taxon>
        <taxon>Eptatretinae</taxon>
        <taxon>Eptatretus</taxon>
    </lineage>
</organism>
<dbReference type="PROSITE" id="PS50003">
    <property type="entry name" value="PH_DOMAIN"/>
    <property type="match status" value="1"/>
</dbReference>
<sequence>MDLCGEVLKSGFLRKSRASQRCLYILRGATPQAPACLEIHGPSRPWRPLEALKMQMSVRPRRVLSLEGCIAVGRRSDPKNRPLQLVLFTCTEDLVLVAENEGERDAWYNAFHAICGDGPSHAWAVNIKARGLAQVRGLAGSYRLCLNGGRALTLVRRGATTPVLSLKLPCVRRCGHAQSLFFIELGRSAEPGAGELWMQTEDGSTARQIHEAILEAMRSGSFGPIMTVPAYPHPVHEIYQVTFYSQIHSCNELHFHITVKLTSYIIPGPEI</sequence>
<dbReference type="PANTHER" id="PTHR10614">
    <property type="entry name" value="INSULIN RECEPTOR SUBSTRATE"/>
    <property type="match status" value="1"/>
</dbReference>
<dbReference type="GO" id="GO:0005886">
    <property type="term" value="C:plasma membrane"/>
    <property type="evidence" value="ECO:0007669"/>
    <property type="project" value="TreeGrafter"/>
</dbReference>
<reference evidence="4" key="2">
    <citation type="submission" date="2025-09" db="UniProtKB">
        <authorList>
            <consortium name="Ensembl"/>
        </authorList>
    </citation>
    <scope>IDENTIFICATION</scope>
</reference>
<dbReference type="Ensembl" id="ENSEBUT00000027098.1">
    <property type="protein sequence ID" value="ENSEBUP00000026522.1"/>
    <property type="gene ID" value="ENSEBUG00000016329.1"/>
</dbReference>
<dbReference type="PRINTS" id="PR00628">
    <property type="entry name" value="INSULINRSI"/>
</dbReference>
<accession>A0A8C4R7J9</accession>
<evidence type="ECO:0000259" key="3">
    <source>
        <dbReference type="PROSITE" id="PS51064"/>
    </source>
</evidence>
<evidence type="ECO:0000259" key="2">
    <source>
        <dbReference type="PROSITE" id="PS50003"/>
    </source>
</evidence>
<dbReference type="SMART" id="SM00233">
    <property type="entry name" value="PH"/>
    <property type="match status" value="1"/>
</dbReference>
<evidence type="ECO:0000256" key="1">
    <source>
        <dbReference type="ARBA" id="ARBA00022553"/>
    </source>
</evidence>
<evidence type="ECO:0000313" key="5">
    <source>
        <dbReference type="Proteomes" id="UP000694388"/>
    </source>
</evidence>
<evidence type="ECO:0008006" key="6">
    <source>
        <dbReference type="Google" id="ProtNLM"/>
    </source>
</evidence>
<evidence type="ECO:0000313" key="4">
    <source>
        <dbReference type="Ensembl" id="ENSEBUP00000026522.1"/>
    </source>
</evidence>
<dbReference type="SUPFAM" id="SSF50729">
    <property type="entry name" value="PH domain-like"/>
    <property type="match status" value="2"/>
</dbReference>
<keyword evidence="5" id="KW-1185">Reference proteome</keyword>
<dbReference type="Proteomes" id="UP000694388">
    <property type="component" value="Unplaced"/>
</dbReference>
<dbReference type="InterPro" id="IPR039011">
    <property type="entry name" value="IRS"/>
</dbReference>
<dbReference type="AlphaFoldDB" id="A0A8C4R7J9"/>
<protein>
    <recommendedName>
        <fullName evidence="6">Insulin receptor substrate 1</fullName>
    </recommendedName>
</protein>
<dbReference type="SMART" id="SM00310">
    <property type="entry name" value="PTBI"/>
    <property type="match status" value="1"/>
</dbReference>
<dbReference type="InterPro" id="IPR002404">
    <property type="entry name" value="IRS_PTB"/>
</dbReference>
<feature type="domain" description="PH" evidence="2">
    <location>
        <begin position="6"/>
        <end position="116"/>
    </location>
</feature>
<dbReference type="GO" id="GO:0005829">
    <property type="term" value="C:cytosol"/>
    <property type="evidence" value="ECO:0007669"/>
    <property type="project" value="TreeGrafter"/>
</dbReference>
<dbReference type="GO" id="GO:0008286">
    <property type="term" value="P:insulin receptor signaling pathway"/>
    <property type="evidence" value="ECO:0007669"/>
    <property type="project" value="InterPro"/>
</dbReference>
<keyword evidence="1" id="KW-0597">Phosphoprotein</keyword>
<feature type="domain" description="IRS-type PTB" evidence="3">
    <location>
        <begin position="119"/>
        <end position="224"/>
    </location>
</feature>
<name>A0A8C4R7J9_EPTBU</name>
<proteinExistence type="predicted"/>
<dbReference type="OMA" id="HRICLTH"/>
<dbReference type="PANTHER" id="PTHR10614:SF8">
    <property type="entry name" value="INSULIN RECEPTOR SUBSTRATE 3"/>
    <property type="match status" value="1"/>
</dbReference>
<dbReference type="InterPro" id="IPR011993">
    <property type="entry name" value="PH-like_dom_sf"/>
</dbReference>
<dbReference type="Gene3D" id="2.30.29.30">
    <property type="entry name" value="Pleckstrin-homology domain (PH domain)/Phosphotyrosine-binding domain (PTB)"/>
    <property type="match status" value="2"/>
</dbReference>
<dbReference type="SMART" id="SM01244">
    <property type="entry name" value="IRS"/>
    <property type="match status" value="1"/>
</dbReference>
<reference evidence="4" key="1">
    <citation type="submission" date="2025-08" db="UniProtKB">
        <authorList>
            <consortium name="Ensembl"/>
        </authorList>
    </citation>
    <scope>IDENTIFICATION</scope>
</reference>
<dbReference type="GeneTree" id="ENSGT00940000161407"/>
<dbReference type="PROSITE" id="PS51064">
    <property type="entry name" value="IRS_PTB"/>
    <property type="match status" value="1"/>
</dbReference>
<dbReference type="GO" id="GO:0043548">
    <property type="term" value="F:phosphatidylinositol 3-kinase binding"/>
    <property type="evidence" value="ECO:0007669"/>
    <property type="project" value="TreeGrafter"/>
</dbReference>
<dbReference type="InterPro" id="IPR001849">
    <property type="entry name" value="PH_domain"/>
</dbReference>
<dbReference type="GO" id="GO:0005158">
    <property type="term" value="F:insulin receptor binding"/>
    <property type="evidence" value="ECO:0007669"/>
    <property type="project" value="InterPro"/>
</dbReference>
<dbReference type="Pfam" id="PF02174">
    <property type="entry name" value="IRS"/>
    <property type="match status" value="1"/>
</dbReference>